<dbReference type="AlphaFoldDB" id="A0A4U7B5P4"/>
<evidence type="ECO:0000259" key="6">
    <source>
        <dbReference type="PROSITE" id="PS50600"/>
    </source>
</evidence>
<reference evidence="7 8" key="1">
    <citation type="submission" date="2018-02" db="EMBL/GenBank/DDBJ databases">
        <title>Draft genome sequences of Elsinoe sp., causing black scab on jojoba.</title>
        <authorList>
            <person name="Stodart B."/>
            <person name="Jeffress S."/>
            <person name="Ash G."/>
            <person name="Arun Chinnappa K."/>
        </authorList>
    </citation>
    <scope>NUCLEOTIDE SEQUENCE [LARGE SCALE GENOMIC DNA]</scope>
    <source>
        <strain evidence="7 8">Hillstone_2</strain>
    </source>
</reference>
<dbReference type="InterPro" id="IPR044613">
    <property type="entry name" value="Nep1/2-like"/>
</dbReference>
<feature type="compositionally biased region" description="Polar residues" evidence="5">
    <location>
        <begin position="392"/>
        <end position="404"/>
    </location>
</feature>
<sequence>MANTRRTPLCVNPSLLLESTDASPLSRLSAALQTRVQTFEVHLRTTAAGWYRTHQELSVAIQQEAPDLQLKDLLSKDVQEFLRLHLKPIEAARPHQRYLAVQSAWKLDESLFTHHFGSRNYLNLRILKSLRKLSSLVPEFDIAIGALRAKKHLRTHSAVPIQGTKLTPEWQPWEFAKTVEDYSLRLPSTEPRNTTGPLEHEYRQISHGHQRHPSRVRSKSLARATGTIQPALEGVTQRKRKRSESLPRKRSKRSDTAQRPRDSVVDDSFAIASIEIENGGSHCEEDIGSFDSLERSESAGSIEQGRAETDRLSPNFDNSSDHSIMPLDLEPDEDSVSAVHPYILPTAYTAGVSDRNDLRYPLGHTTGALDDELSNTRALGTFQAGPPRPESSKTTWNDRSTQQRTQERHIGLQASMFHLKRCLNDEAVYGLIDSFCPSRRRFNVIHPLAVNTTDPERQMAANRRRLYRQEARELLVPLFWEDEKHWTLGHLELDQNRLYIYDSLQNRERANRSKLALQALTVSMGIPVSDWRVFTADVPQQTNGYDCGIFVFVFALSIMHDLPMPPTISGRLVRSAMGVLLGQEDYAHKAPEHVVHSGPSMNGAPKNCVAPKLWLEPTLSIFAAALEGLSQAQKQAILLEEGKRFQELVRKFSPSDERLDTALTESLAARQEILGDAVDFRPNSTFPMDRVEATLEYLRLLDAQVATQEAESDDEGELEAEYREAKMKLEAVQAKQMAAKSNKSEALVIPVSKKGTSS</sequence>
<keyword evidence="3" id="KW-0378">Hydrolase</keyword>
<accession>A0A4U7B5P4</accession>
<evidence type="ECO:0000256" key="4">
    <source>
        <dbReference type="ARBA" id="ARBA00022807"/>
    </source>
</evidence>
<feature type="region of interest" description="Disordered" evidence="5">
    <location>
        <begin position="293"/>
        <end position="318"/>
    </location>
</feature>
<feature type="compositionally biased region" description="Basic residues" evidence="5">
    <location>
        <begin position="206"/>
        <end position="220"/>
    </location>
</feature>
<feature type="region of interest" description="Disordered" evidence="5">
    <location>
        <begin position="203"/>
        <end position="268"/>
    </location>
</feature>
<dbReference type="GO" id="GO:0019784">
    <property type="term" value="F:deNEDDylase activity"/>
    <property type="evidence" value="ECO:0007669"/>
    <property type="project" value="InterPro"/>
</dbReference>
<evidence type="ECO:0000313" key="7">
    <source>
        <dbReference type="EMBL" id="TKX25055.1"/>
    </source>
</evidence>
<evidence type="ECO:0000256" key="1">
    <source>
        <dbReference type="ARBA" id="ARBA00005234"/>
    </source>
</evidence>
<dbReference type="PROSITE" id="PS50600">
    <property type="entry name" value="ULP_PROTEASE"/>
    <property type="match status" value="1"/>
</dbReference>
<proteinExistence type="inferred from homology"/>
<feature type="region of interest" description="Disordered" evidence="5">
    <location>
        <begin position="381"/>
        <end position="404"/>
    </location>
</feature>
<name>A0A4U7B5P4_9PEZI</name>
<keyword evidence="2 7" id="KW-0645">Protease</keyword>
<dbReference type="GO" id="GO:0006508">
    <property type="term" value="P:proteolysis"/>
    <property type="evidence" value="ECO:0007669"/>
    <property type="project" value="UniProtKB-KW"/>
</dbReference>
<protein>
    <submittedName>
        <fullName evidence="7">Ulp1 protease-like protein 3</fullName>
    </submittedName>
</protein>
<evidence type="ECO:0000313" key="8">
    <source>
        <dbReference type="Proteomes" id="UP000308133"/>
    </source>
</evidence>
<organism evidence="7 8">
    <name type="scientific">Elsinoe australis</name>
    <dbReference type="NCBI Taxonomy" id="40998"/>
    <lineage>
        <taxon>Eukaryota</taxon>
        <taxon>Fungi</taxon>
        <taxon>Dikarya</taxon>
        <taxon>Ascomycota</taxon>
        <taxon>Pezizomycotina</taxon>
        <taxon>Dothideomycetes</taxon>
        <taxon>Dothideomycetidae</taxon>
        <taxon>Myriangiales</taxon>
        <taxon>Elsinoaceae</taxon>
        <taxon>Elsinoe</taxon>
    </lineage>
</organism>
<dbReference type="EMBL" id="PTQR01000033">
    <property type="protein sequence ID" value="TKX25055.1"/>
    <property type="molecule type" value="Genomic_DNA"/>
</dbReference>
<dbReference type="Pfam" id="PF02902">
    <property type="entry name" value="Peptidase_C48"/>
    <property type="match status" value="1"/>
</dbReference>
<dbReference type="InterPro" id="IPR038765">
    <property type="entry name" value="Papain-like_cys_pep_sf"/>
</dbReference>
<comment type="caution">
    <text evidence="7">The sequence shown here is derived from an EMBL/GenBank/DDBJ whole genome shotgun (WGS) entry which is preliminary data.</text>
</comment>
<evidence type="ECO:0000256" key="2">
    <source>
        <dbReference type="ARBA" id="ARBA00022670"/>
    </source>
</evidence>
<keyword evidence="4" id="KW-0788">Thiol protease</keyword>
<comment type="similarity">
    <text evidence="1">Belongs to the peptidase C48 family.</text>
</comment>
<feature type="compositionally biased region" description="Basic and acidic residues" evidence="5">
    <location>
        <begin position="243"/>
        <end position="264"/>
    </location>
</feature>
<dbReference type="Proteomes" id="UP000308133">
    <property type="component" value="Unassembled WGS sequence"/>
</dbReference>
<evidence type="ECO:0000256" key="5">
    <source>
        <dbReference type="SAM" id="MobiDB-lite"/>
    </source>
</evidence>
<dbReference type="GO" id="GO:0000338">
    <property type="term" value="P:protein deneddylation"/>
    <property type="evidence" value="ECO:0007669"/>
    <property type="project" value="TreeGrafter"/>
</dbReference>
<dbReference type="PANTHER" id="PTHR46468:SF1">
    <property type="entry name" value="SENTRIN-SPECIFIC PROTEASE 8"/>
    <property type="match status" value="1"/>
</dbReference>
<dbReference type="Gene3D" id="3.40.395.10">
    <property type="entry name" value="Adenoviral Proteinase, Chain A"/>
    <property type="match status" value="1"/>
</dbReference>
<dbReference type="InterPro" id="IPR003653">
    <property type="entry name" value="Peptidase_C48_C"/>
</dbReference>
<gene>
    <name evidence="7" type="ORF">C1H76_2711</name>
</gene>
<evidence type="ECO:0000256" key="3">
    <source>
        <dbReference type="ARBA" id="ARBA00022801"/>
    </source>
</evidence>
<dbReference type="PANTHER" id="PTHR46468">
    <property type="entry name" value="SENTRIN-SPECIFIC PROTEASE 8"/>
    <property type="match status" value="1"/>
</dbReference>
<dbReference type="GO" id="GO:0008234">
    <property type="term" value="F:cysteine-type peptidase activity"/>
    <property type="evidence" value="ECO:0007669"/>
    <property type="project" value="UniProtKB-KW"/>
</dbReference>
<feature type="domain" description="Ubiquitin-like protease family profile" evidence="6">
    <location>
        <begin position="392"/>
        <end position="558"/>
    </location>
</feature>
<dbReference type="SUPFAM" id="SSF54001">
    <property type="entry name" value="Cysteine proteinases"/>
    <property type="match status" value="1"/>
</dbReference>